<evidence type="ECO:0000313" key="3">
    <source>
        <dbReference type="Proteomes" id="UP000578531"/>
    </source>
</evidence>
<protein>
    <submittedName>
        <fullName evidence="2">Uncharacterized protein</fullName>
    </submittedName>
</protein>
<organism evidence="2 3">
    <name type="scientific">Letharia columbiana</name>
    <dbReference type="NCBI Taxonomy" id="112416"/>
    <lineage>
        <taxon>Eukaryota</taxon>
        <taxon>Fungi</taxon>
        <taxon>Dikarya</taxon>
        <taxon>Ascomycota</taxon>
        <taxon>Pezizomycotina</taxon>
        <taxon>Lecanoromycetes</taxon>
        <taxon>OSLEUM clade</taxon>
        <taxon>Lecanoromycetidae</taxon>
        <taxon>Lecanorales</taxon>
        <taxon>Lecanorineae</taxon>
        <taxon>Parmeliaceae</taxon>
        <taxon>Letharia</taxon>
    </lineage>
</organism>
<comment type="caution">
    <text evidence="2">The sequence shown here is derived from an EMBL/GenBank/DDBJ whole genome shotgun (WGS) entry which is preliminary data.</text>
</comment>
<name>A0A8H6CK80_9LECA</name>
<dbReference type="Proteomes" id="UP000578531">
    <property type="component" value="Unassembled WGS sequence"/>
</dbReference>
<dbReference type="AlphaFoldDB" id="A0A8H6CK80"/>
<gene>
    <name evidence="2" type="ORF">HO173_012969</name>
</gene>
<dbReference type="RefSeq" id="XP_037158324.1">
    <property type="nucleotide sequence ID" value="XM_037314798.1"/>
</dbReference>
<sequence length="90" mass="10154">MQDLPSQDNALLHATGLTAPPPPPADFEMRYSWNEKVRLKLEQVYSNTIDLMADLAVLGWNSELRTFPVTVFAGRRFTTQIVVDNLLPPL</sequence>
<feature type="region of interest" description="Disordered" evidence="1">
    <location>
        <begin position="1"/>
        <end position="24"/>
    </location>
</feature>
<keyword evidence="3" id="KW-1185">Reference proteome</keyword>
<dbReference type="GeneID" id="59294601"/>
<evidence type="ECO:0000256" key="1">
    <source>
        <dbReference type="SAM" id="MobiDB-lite"/>
    </source>
</evidence>
<accession>A0A8H6CK80</accession>
<reference evidence="2 3" key="1">
    <citation type="journal article" date="2020" name="Genomics">
        <title>Complete, high-quality genomes from long-read metagenomic sequencing of two wolf lichen thalli reveals enigmatic genome architecture.</title>
        <authorList>
            <person name="McKenzie S.K."/>
            <person name="Walston R.F."/>
            <person name="Allen J.L."/>
        </authorList>
    </citation>
    <scope>NUCLEOTIDE SEQUENCE [LARGE SCALE GENOMIC DNA]</scope>
    <source>
        <strain evidence="2">WasteWater2</strain>
    </source>
</reference>
<proteinExistence type="predicted"/>
<dbReference type="EMBL" id="JACCJC010000115">
    <property type="protein sequence ID" value="KAF6224626.1"/>
    <property type="molecule type" value="Genomic_DNA"/>
</dbReference>
<evidence type="ECO:0000313" key="2">
    <source>
        <dbReference type="EMBL" id="KAF6224626.1"/>
    </source>
</evidence>